<dbReference type="InParanoid" id="D3BJD7"/>
<dbReference type="GeneID" id="31364141"/>
<dbReference type="EMBL" id="ADBJ01000038">
    <property type="protein sequence ID" value="EFA78017.1"/>
    <property type="molecule type" value="Genomic_DNA"/>
</dbReference>
<protein>
    <submittedName>
        <fullName evidence="2">Uncharacterized protein</fullName>
    </submittedName>
</protein>
<gene>
    <name evidence="2" type="ORF">PPL_08662</name>
</gene>
<evidence type="ECO:0000313" key="3">
    <source>
        <dbReference type="Proteomes" id="UP000001396"/>
    </source>
</evidence>
<dbReference type="Proteomes" id="UP000001396">
    <property type="component" value="Unassembled WGS sequence"/>
</dbReference>
<name>D3BJD7_HETP5</name>
<organism evidence="2 3">
    <name type="scientific">Heterostelium pallidum (strain ATCC 26659 / Pp 5 / PN500)</name>
    <name type="common">Cellular slime mold</name>
    <name type="synonym">Polysphondylium pallidum</name>
    <dbReference type="NCBI Taxonomy" id="670386"/>
    <lineage>
        <taxon>Eukaryota</taxon>
        <taxon>Amoebozoa</taxon>
        <taxon>Evosea</taxon>
        <taxon>Eumycetozoa</taxon>
        <taxon>Dictyostelia</taxon>
        <taxon>Acytosteliales</taxon>
        <taxon>Acytosteliaceae</taxon>
        <taxon>Heterostelium</taxon>
    </lineage>
</organism>
<sequence>MLTNRISRCIVNSCSSNIKNGNSYLHKSFRGYCNDLLMSFSTSTSSTTSLVSDNIDTSNELDNNNNNNKNNNITLDNNNSNSSNNNHKNENNNNLQYFDTSRATIFKHHTSKKKAKPISGDDDSLILNTIILNYSNNKPAEARRLSYFRLDSKYTLFGDKDIELLFKLLYIGERREKSGESSQ</sequence>
<dbReference type="RefSeq" id="XP_020430145.1">
    <property type="nucleotide sequence ID" value="XM_020579470.1"/>
</dbReference>
<keyword evidence="3" id="KW-1185">Reference proteome</keyword>
<proteinExistence type="predicted"/>
<feature type="region of interest" description="Disordered" evidence="1">
    <location>
        <begin position="56"/>
        <end position="94"/>
    </location>
</feature>
<reference evidence="2 3" key="1">
    <citation type="journal article" date="2011" name="Genome Res.">
        <title>Phylogeny-wide analysis of social amoeba genomes highlights ancient origins for complex intercellular communication.</title>
        <authorList>
            <person name="Heidel A.J."/>
            <person name="Lawal H.M."/>
            <person name="Felder M."/>
            <person name="Schilde C."/>
            <person name="Helps N.R."/>
            <person name="Tunggal B."/>
            <person name="Rivero F."/>
            <person name="John U."/>
            <person name="Schleicher M."/>
            <person name="Eichinger L."/>
            <person name="Platzer M."/>
            <person name="Noegel A.A."/>
            <person name="Schaap P."/>
            <person name="Gloeckner G."/>
        </authorList>
    </citation>
    <scope>NUCLEOTIDE SEQUENCE [LARGE SCALE GENOMIC DNA]</scope>
    <source>
        <strain evidence="3">ATCC 26659 / Pp 5 / PN500</strain>
    </source>
</reference>
<dbReference type="AlphaFoldDB" id="D3BJD7"/>
<evidence type="ECO:0000256" key="1">
    <source>
        <dbReference type="SAM" id="MobiDB-lite"/>
    </source>
</evidence>
<evidence type="ECO:0000313" key="2">
    <source>
        <dbReference type="EMBL" id="EFA78017.1"/>
    </source>
</evidence>
<comment type="caution">
    <text evidence="2">The sequence shown here is derived from an EMBL/GenBank/DDBJ whole genome shotgun (WGS) entry which is preliminary data.</text>
</comment>
<accession>D3BJD7</accession>